<evidence type="ECO:0000313" key="4">
    <source>
        <dbReference type="EMBL" id="OZM74850.1"/>
    </source>
</evidence>
<name>A0A263D8N6_9PSEU</name>
<proteinExistence type="predicted"/>
<feature type="domain" description="Mammalian cell entry C-terminal" evidence="3">
    <location>
        <begin position="118"/>
        <end position="293"/>
    </location>
</feature>
<dbReference type="InterPro" id="IPR005693">
    <property type="entry name" value="Mce"/>
</dbReference>
<reference evidence="4 5" key="1">
    <citation type="submission" date="2017-07" db="EMBL/GenBank/DDBJ databases">
        <title>Amycolatopsis antarcticus sp. nov., isolated from the surface of an Antarcticus brown macroalga.</title>
        <authorList>
            <person name="Wang J."/>
            <person name="Leiva S."/>
            <person name="Huang J."/>
            <person name="Huang Y."/>
        </authorList>
    </citation>
    <scope>NUCLEOTIDE SEQUENCE [LARGE SCALE GENOMIC DNA]</scope>
    <source>
        <strain evidence="4 5">AU-G6</strain>
    </source>
</reference>
<dbReference type="PANTHER" id="PTHR33371">
    <property type="entry name" value="INTERMEMBRANE PHOSPHOLIPID TRANSPORT SYSTEM BINDING PROTEIN MLAD-RELATED"/>
    <property type="match status" value="1"/>
</dbReference>
<evidence type="ECO:0000256" key="1">
    <source>
        <dbReference type="SAM" id="Phobius"/>
    </source>
</evidence>
<keyword evidence="1" id="KW-0472">Membrane</keyword>
<evidence type="ECO:0000313" key="5">
    <source>
        <dbReference type="Proteomes" id="UP000242444"/>
    </source>
</evidence>
<feature type="domain" description="Mce/MlaD" evidence="2">
    <location>
        <begin position="39"/>
        <end position="111"/>
    </location>
</feature>
<dbReference type="Pfam" id="PF11887">
    <property type="entry name" value="Mce4_CUP1"/>
    <property type="match status" value="1"/>
</dbReference>
<sequence>MAQSKFGQSLARGVAIACVLGLVVAGGLWWTLKDADIKRLTAYFPTAVGLYEGNSVRVLGVDVGEVTGIVPEGDKVKVDIEYERGVEVPAEAQAVIVAPSLVSDRYVQLAPAFSGGPQIEDGSTIPLERTAVPLEVDDLYASLSQVSQSLGPNGANKDGSLSNLLGTLSDNFQGNGQQLHDTITKLGQAAGTLSGNKGDLFATIENLASFSDTLAQSDGQVRQFEQQLADVSGFLAGERGDLSETVTQLGDTLGSVQGFVEQNRGRLKSNVDKLASVSRVLVDQRGALAEILDVAPVGLGNLVNTYNAASGTLDARPNLNELAQPPIVLLCRTLQQTPEVLDLIGDTCNSIAPLVQGVVPLPSPAEVIAALQRGELPPLPLPLAGQEVYGSRGGGQ</sequence>
<dbReference type="RefSeq" id="WP_094860635.1">
    <property type="nucleotide sequence ID" value="NZ_NKYE01000001.1"/>
</dbReference>
<dbReference type="AlphaFoldDB" id="A0A263D8N6"/>
<dbReference type="OrthoDB" id="4516955at2"/>
<dbReference type="InterPro" id="IPR003399">
    <property type="entry name" value="Mce/MlaD"/>
</dbReference>
<evidence type="ECO:0000259" key="2">
    <source>
        <dbReference type="Pfam" id="PF02470"/>
    </source>
</evidence>
<feature type="transmembrane region" description="Helical" evidence="1">
    <location>
        <begin position="12"/>
        <end position="32"/>
    </location>
</feature>
<dbReference type="NCBIfam" id="TIGR00996">
    <property type="entry name" value="Mtu_fam_mce"/>
    <property type="match status" value="1"/>
</dbReference>
<comment type="caution">
    <text evidence="4">The sequence shown here is derived from an EMBL/GenBank/DDBJ whole genome shotgun (WGS) entry which is preliminary data.</text>
</comment>
<dbReference type="PANTHER" id="PTHR33371:SF4">
    <property type="entry name" value="INTERMEMBRANE PHOSPHOLIPID TRANSPORT SYSTEM BINDING PROTEIN MLAD"/>
    <property type="match status" value="1"/>
</dbReference>
<keyword evidence="5" id="KW-1185">Reference proteome</keyword>
<dbReference type="InterPro" id="IPR052336">
    <property type="entry name" value="MlaD_Phospholipid_Transporter"/>
</dbReference>
<gene>
    <name evidence="4" type="ORF">CFN78_01135</name>
</gene>
<dbReference type="Pfam" id="PF02470">
    <property type="entry name" value="MlaD"/>
    <property type="match status" value="1"/>
</dbReference>
<evidence type="ECO:0000259" key="3">
    <source>
        <dbReference type="Pfam" id="PF11887"/>
    </source>
</evidence>
<accession>A0A263D8N6</accession>
<keyword evidence="1" id="KW-0812">Transmembrane</keyword>
<protein>
    <submittedName>
        <fullName evidence="4">ABC transporter substrate-binding protein</fullName>
    </submittedName>
</protein>
<dbReference type="InterPro" id="IPR024516">
    <property type="entry name" value="Mce_C"/>
</dbReference>
<dbReference type="EMBL" id="NKYE01000001">
    <property type="protein sequence ID" value="OZM74850.1"/>
    <property type="molecule type" value="Genomic_DNA"/>
</dbReference>
<dbReference type="Proteomes" id="UP000242444">
    <property type="component" value="Unassembled WGS sequence"/>
</dbReference>
<dbReference type="InParanoid" id="A0A263D8N6"/>
<keyword evidence="1" id="KW-1133">Transmembrane helix</keyword>
<organism evidence="4 5">
    <name type="scientific">Amycolatopsis antarctica</name>
    <dbReference type="NCBI Taxonomy" id="1854586"/>
    <lineage>
        <taxon>Bacteria</taxon>
        <taxon>Bacillati</taxon>
        <taxon>Actinomycetota</taxon>
        <taxon>Actinomycetes</taxon>
        <taxon>Pseudonocardiales</taxon>
        <taxon>Pseudonocardiaceae</taxon>
        <taxon>Amycolatopsis</taxon>
    </lineage>
</organism>
<dbReference type="GO" id="GO:0005576">
    <property type="term" value="C:extracellular region"/>
    <property type="evidence" value="ECO:0007669"/>
    <property type="project" value="TreeGrafter"/>
</dbReference>